<dbReference type="InterPro" id="IPR023828">
    <property type="entry name" value="Peptidase_S8_Ser-AS"/>
</dbReference>
<comment type="caution">
    <text evidence="8">The sequence shown here is derived from an EMBL/GenBank/DDBJ whole genome shotgun (WGS) entry which is preliminary data.</text>
</comment>
<keyword evidence="2 5" id="KW-0378">Hydrolase</keyword>
<dbReference type="PROSITE" id="PS51892">
    <property type="entry name" value="SUBTILASE"/>
    <property type="match status" value="1"/>
</dbReference>
<evidence type="ECO:0000256" key="4">
    <source>
        <dbReference type="PIRSR" id="PIRSR615500-1"/>
    </source>
</evidence>
<dbReference type="InterPro" id="IPR002884">
    <property type="entry name" value="P_dom"/>
</dbReference>
<dbReference type="Gene3D" id="2.60.120.260">
    <property type="entry name" value="Galactose-binding domain-like"/>
    <property type="match status" value="1"/>
</dbReference>
<evidence type="ECO:0000259" key="7">
    <source>
        <dbReference type="PROSITE" id="PS51829"/>
    </source>
</evidence>
<feature type="active site" description="Charge relay system" evidence="4 5">
    <location>
        <position position="282"/>
    </location>
</feature>
<feature type="compositionally biased region" description="Polar residues" evidence="6">
    <location>
        <begin position="16"/>
        <end position="45"/>
    </location>
</feature>
<keyword evidence="1 5" id="KW-0645">Protease</keyword>
<evidence type="ECO:0000313" key="9">
    <source>
        <dbReference type="Proteomes" id="UP000037460"/>
    </source>
</evidence>
<dbReference type="InterPro" id="IPR015500">
    <property type="entry name" value="Peptidase_S8_subtilisin-rel"/>
</dbReference>
<dbReference type="PRINTS" id="PR00723">
    <property type="entry name" value="SUBTILISIN"/>
</dbReference>
<evidence type="ECO:0000256" key="1">
    <source>
        <dbReference type="ARBA" id="ARBA00022670"/>
    </source>
</evidence>
<feature type="active site" description="Charge relay system" evidence="4 5">
    <location>
        <position position="527"/>
    </location>
</feature>
<dbReference type="PANTHER" id="PTHR42884">
    <property type="entry name" value="PROPROTEIN CONVERTASE SUBTILISIN/KEXIN-RELATED"/>
    <property type="match status" value="1"/>
</dbReference>
<dbReference type="InterPro" id="IPR000209">
    <property type="entry name" value="Peptidase_S8/S53_dom"/>
</dbReference>
<evidence type="ECO:0000256" key="6">
    <source>
        <dbReference type="SAM" id="MobiDB-lite"/>
    </source>
</evidence>
<dbReference type="Pfam" id="PF01483">
    <property type="entry name" value="P_proprotein"/>
    <property type="match status" value="1"/>
</dbReference>
<evidence type="ECO:0000313" key="8">
    <source>
        <dbReference type="EMBL" id="KOO35697.1"/>
    </source>
</evidence>
<dbReference type="GO" id="GO:0012505">
    <property type="term" value="C:endomembrane system"/>
    <property type="evidence" value="ECO:0007669"/>
    <property type="project" value="UniProtKB-ARBA"/>
</dbReference>
<dbReference type="InterPro" id="IPR036852">
    <property type="entry name" value="Peptidase_S8/S53_dom_sf"/>
</dbReference>
<accession>A0A0M0KAS1</accession>
<dbReference type="SUPFAM" id="SSF52743">
    <property type="entry name" value="Subtilisin-like"/>
    <property type="match status" value="1"/>
</dbReference>
<evidence type="ECO:0000256" key="2">
    <source>
        <dbReference type="ARBA" id="ARBA00022801"/>
    </source>
</evidence>
<evidence type="ECO:0000256" key="5">
    <source>
        <dbReference type="PROSITE-ProRule" id="PRU01240"/>
    </source>
</evidence>
<dbReference type="Pfam" id="PF00082">
    <property type="entry name" value="Peptidase_S8"/>
    <property type="match status" value="1"/>
</dbReference>
<feature type="domain" description="P/Homo B" evidence="7">
    <location>
        <begin position="601"/>
        <end position="708"/>
    </location>
</feature>
<name>A0A0M0KAS1_9EUKA</name>
<dbReference type="PROSITE" id="PS00138">
    <property type="entry name" value="SUBTILASE_SER"/>
    <property type="match status" value="1"/>
</dbReference>
<dbReference type="GO" id="GO:0016020">
    <property type="term" value="C:membrane"/>
    <property type="evidence" value="ECO:0007669"/>
    <property type="project" value="TreeGrafter"/>
</dbReference>
<dbReference type="EMBL" id="JWZX01000782">
    <property type="protein sequence ID" value="KOO35697.1"/>
    <property type="molecule type" value="Genomic_DNA"/>
</dbReference>
<dbReference type="AlphaFoldDB" id="A0A0M0KAS1"/>
<dbReference type="Proteomes" id="UP000037460">
    <property type="component" value="Unassembled WGS sequence"/>
</dbReference>
<gene>
    <name evidence="8" type="ORF">Ctob_015700</name>
</gene>
<dbReference type="GO" id="GO:0005737">
    <property type="term" value="C:cytoplasm"/>
    <property type="evidence" value="ECO:0007669"/>
    <property type="project" value="UniProtKB-ARBA"/>
</dbReference>
<keyword evidence="3 5" id="KW-0720">Serine protease</keyword>
<dbReference type="InterPro" id="IPR008979">
    <property type="entry name" value="Galactose-bd-like_sf"/>
</dbReference>
<comment type="similarity">
    <text evidence="5">Belongs to the peptidase S8 family.</text>
</comment>
<dbReference type="PROSITE" id="PS51829">
    <property type="entry name" value="P_HOMO_B"/>
    <property type="match status" value="1"/>
</dbReference>
<proteinExistence type="inferred from homology"/>
<evidence type="ECO:0000256" key="3">
    <source>
        <dbReference type="ARBA" id="ARBA00022825"/>
    </source>
</evidence>
<feature type="region of interest" description="Disordered" evidence="6">
    <location>
        <begin position="16"/>
        <end position="47"/>
    </location>
</feature>
<organism evidence="8 9">
    <name type="scientific">Chrysochromulina tobinii</name>
    <dbReference type="NCBI Taxonomy" id="1460289"/>
    <lineage>
        <taxon>Eukaryota</taxon>
        <taxon>Haptista</taxon>
        <taxon>Haptophyta</taxon>
        <taxon>Prymnesiophyceae</taxon>
        <taxon>Prymnesiales</taxon>
        <taxon>Chrysochromulinaceae</taxon>
        <taxon>Chrysochromulina</taxon>
    </lineage>
</organism>
<sequence>MIYVVINLFRAQGYQPTYHRQPQPSQDKTFSSPTAVGETPGSSYQLHEDNNASAAAGQTTATALTSTATQSDETYSCELATINGEPGSLYQRTEGNASAASSEQTWYCIDITVSIAVAFAAVATAVESSVAAVLTSAAAATTLLGGDFKDRLSGYSIAIIAAVAVLAAVASCSRWISDPERELKTGTNLSGTSLLPGDRVLCPQSAWVGSSGCVASTVTDPYYETNAWAYTLINLQPAWAAGYTGAGVTINIVDDGPDETHPDFSGKYDALGSCPTHTTGSHGTTTAAIALAAGNGQCSRGVAYGATLSKCGMHETDTNRFIGSLTRNHISSNSWGTNSCASFGDERRKLRQRQLQGCPFAATAASGTSPCSAFQCAGASWTSPPSMCNTVISTYCQNAYNYDADGECASWTYLWTFCFYTGELNWATQRVLQRGVLEGRSGRGIVYVMSSGNEHSSGEDVNMERKILSRFTIFVGATDKLGLHSYYSETGSSLFISAPGGDTTQHLNNWHVAATGSGCAEQGQGTSYACPVVSGVVALMLQANPLLGWRDVQGILAATTSRNDPTSSLWTTNAAGFIHNIKYGFGMVDAGAAVAAALSWTNWGIERRIFASSSQQLTVPYNGSTLSTSVTVGAQSQAWAIEWIEIFLNLDHSSRGDLQLELTSPSGTHSVLIPGPRPEISNPPVMGCSAAADTCSTKDNGVCDNPST</sequence>
<protein>
    <submittedName>
        <fullName evidence="8">Domain of subtilisin</fullName>
    </submittedName>
</protein>
<dbReference type="SUPFAM" id="SSF49785">
    <property type="entry name" value="Galactose-binding domain-like"/>
    <property type="match status" value="1"/>
</dbReference>
<keyword evidence="9" id="KW-1185">Reference proteome</keyword>
<reference evidence="9" key="1">
    <citation type="journal article" date="2015" name="PLoS Genet.">
        <title>Genome Sequence and Transcriptome Analyses of Chrysochromulina tobin: Metabolic Tools for Enhanced Algal Fitness in the Prominent Order Prymnesiales (Haptophyceae).</title>
        <authorList>
            <person name="Hovde B.T."/>
            <person name="Deodato C.R."/>
            <person name="Hunsperger H.M."/>
            <person name="Ryken S.A."/>
            <person name="Yost W."/>
            <person name="Jha R.K."/>
            <person name="Patterson J."/>
            <person name="Monnat R.J. Jr."/>
            <person name="Barlow S.B."/>
            <person name="Starkenburg S.R."/>
            <person name="Cattolico R.A."/>
        </authorList>
    </citation>
    <scope>NUCLEOTIDE SEQUENCE</scope>
    <source>
        <strain evidence="9">CCMP291</strain>
    </source>
</reference>
<feature type="active site" description="Charge relay system" evidence="4 5">
    <location>
        <position position="254"/>
    </location>
</feature>
<feature type="non-terminal residue" evidence="8">
    <location>
        <position position="708"/>
    </location>
</feature>
<dbReference type="GO" id="GO:0016485">
    <property type="term" value="P:protein processing"/>
    <property type="evidence" value="ECO:0007669"/>
    <property type="project" value="TreeGrafter"/>
</dbReference>
<dbReference type="OrthoDB" id="300641at2759"/>
<dbReference type="Gene3D" id="3.40.50.200">
    <property type="entry name" value="Peptidase S8/S53 domain"/>
    <property type="match status" value="1"/>
</dbReference>
<dbReference type="GO" id="GO:0004252">
    <property type="term" value="F:serine-type endopeptidase activity"/>
    <property type="evidence" value="ECO:0007669"/>
    <property type="project" value="UniProtKB-UniRule"/>
</dbReference>
<dbReference type="PANTHER" id="PTHR42884:SF14">
    <property type="entry name" value="NEUROENDOCRINE CONVERTASE 1"/>
    <property type="match status" value="1"/>
</dbReference>